<reference evidence="6 7" key="1">
    <citation type="submission" date="2019-01" db="EMBL/GenBank/DDBJ databases">
        <title>Draft genome sequence of Dictyobacter sp. Uno17.</title>
        <authorList>
            <person name="Wang C.M."/>
            <person name="Zheng Y."/>
            <person name="Sakai Y."/>
            <person name="Abe K."/>
            <person name="Yokota A."/>
            <person name="Yabe S."/>
        </authorList>
    </citation>
    <scope>NUCLEOTIDE SEQUENCE [LARGE SCALE GENOMIC DNA]</scope>
    <source>
        <strain evidence="6 7">Uno17</strain>
    </source>
</reference>
<evidence type="ECO:0000256" key="4">
    <source>
        <dbReference type="ARBA" id="ARBA00035204"/>
    </source>
</evidence>
<dbReference type="AlphaFoldDB" id="A0A5A5TD76"/>
<evidence type="ECO:0000256" key="3">
    <source>
        <dbReference type="ARBA" id="ARBA00023274"/>
    </source>
</evidence>
<evidence type="ECO:0000256" key="2">
    <source>
        <dbReference type="ARBA" id="ARBA00022980"/>
    </source>
</evidence>
<dbReference type="GO" id="GO:0003735">
    <property type="term" value="F:structural constituent of ribosome"/>
    <property type="evidence" value="ECO:0007669"/>
    <property type="project" value="InterPro"/>
</dbReference>
<comment type="similarity">
    <text evidence="1 5">Belongs to the universal ribosomal protein uL29 family.</text>
</comment>
<evidence type="ECO:0000256" key="1">
    <source>
        <dbReference type="ARBA" id="ARBA00009254"/>
    </source>
</evidence>
<name>A0A5A5TD76_9CHLR</name>
<evidence type="ECO:0000313" key="6">
    <source>
        <dbReference type="EMBL" id="GCF08983.1"/>
    </source>
</evidence>
<evidence type="ECO:0000256" key="5">
    <source>
        <dbReference type="HAMAP-Rule" id="MF_00374"/>
    </source>
</evidence>
<dbReference type="SUPFAM" id="SSF46561">
    <property type="entry name" value="Ribosomal protein L29 (L29p)"/>
    <property type="match status" value="1"/>
</dbReference>
<keyword evidence="7" id="KW-1185">Reference proteome</keyword>
<accession>A0A5A5TD76</accession>
<dbReference type="GO" id="GO:1990904">
    <property type="term" value="C:ribonucleoprotein complex"/>
    <property type="evidence" value="ECO:0007669"/>
    <property type="project" value="UniProtKB-KW"/>
</dbReference>
<evidence type="ECO:0000313" key="7">
    <source>
        <dbReference type="Proteomes" id="UP000322530"/>
    </source>
</evidence>
<gene>
    <name evidence="5" type="primary">rpmC</name>
    <name evidence="6" type="ORF">KDI_25470</name>
</gene>
<dbReference type="NCBIfam" id="TIGR00012">
    <property type="entry name" value="L29"/>
    <property type="match status" value="1"/>
</dbReference>
<comment type="caution">
    <text evidence="6">The sequence shown here is derived from an EMBL/GenBank/DDBJ whole genome shotgun (WGS) entry which is preliminary data.</text>
</comment>
<sequence>MSKLNERRKEVAGMTASAAQAELKEKRLKLFQLRLQQQRGEVKDNRVFAQTRKDIARLLHHLTVLENEQ</sequence>
<dbReference type="HAMAP" id="MF_00374">
    <property type="entry name" value="Ribosomal_uL29"/>
    <property type="match status" value="1"/>
</dbReference>
<dbReference type="Pfam" id="PF00831">
    <property type="entry name" value="Ribosomal_L29"/>
    <property type="match status" value="1"/>
</dbReference>
<keyword evidence="3 5" id="KW-0687">Ribonucleoprotein</keyword>
<dbReference type="Gene3D" id="1.10.287.310">
    <property type="match status" value="1"/>
</dbReference>
<protein>
    <recommendedName>
        <fullName evidence="4 5">Large ribosomal subunit protein uL29</fullName>
    </recommendedName>
</protein>
<organism evidence="6 7">
    <name type="scientific">Dictyobacter arantiisoli</name>
    <dbReference type="NCBI Taxonomy" id="2014874"/>
    <lineage>
        <taxon>Bacteria</taxon>
        <taxon>Bacillati</taxon>
        <taxon>Chloroflexota</taxon>
        <taxon>Ktedonobacteria</taxon>
        <taxon>Ktedonobacterales</taxon>
        <taxon>Dictyobacteraceae</taxon>
        <taxon>Dictyobacter</taxon>
    </lineage>
</organism>
<dbReference type="Proteomes" id="UP000322530">
    <property type="component" value="Unassembled WGS sequence"/>
</dbReference>
<proteinExistence type="inferred from homology"/>
<dbReference type="InterPro" id="IPR036049">
    <property type="entry name" value="Ribosomal_uL29_sf"/>
</dbReference>
<dbReference type="InterPro" id="IPR001854">
    <property type="entry name" value="Ribosomal_uL29"/>
</dbReference>
<dbReference type="RefSeq" id="WP_172632085.1">
    <property type="nucleotide sequence ID" value="NZ_BIXY01000034.1"/>
</dbReference>
<dbReference type="EMBL" id="BIXY01000034">
    <property type="protein sequence ID" value="GCF08983.1"/>
    <property type="molecule type" value="Genomic_DNA"/>
</dbReference>
<dbReference type="GO" id="GO:0006412">
    <property type="term" value="P:translation"/>
    <property type="evidence" value="ECO:0007669"/>
    <property type="project" value="UniProtKB-UniRule"/>
</dbReference>
<dbReference type="GO" id="GO:0005840">
    <property type="term" value="C:ribosome"/>
    <property type="evidence" value="ECO:0007669"/>
    <property type="project" value="UniProtKB-KW"/>
</dbReference>
<keyword evidence="2 5" id="KW-0689">Ribosomal protein</keyword>